<name>A0A6A6N0F5_HEVBR</name>
<accession>A0A6A6N0F5</accession>
<dbReference type="Proteomes" id="UP000467840">
    <property type="component" value="Chromosome 6"/>
</dbReference>
<gene>
    <name evidence="2" type="ORF">GH714_024906</name>
</gene>
<feature type="region of interest" description="Disordered" evidence="1">
    <location>
        <begin position="89"/>
        <end position="118"/>
    </location>
</feature>
<dbReference type="EMBL" id="JAAGAX010000004">
    <property type="protein sequence ID" value="KAF2317579.1"/>
    <property type="molecule type" value="Genomic_DNA"/>
</dbReference>
<comment type="caution">
    <text evidence="2">The sequence shown here is derived from an EMBL/GenBank/DDBJ whole genome shotgun (WGS) entry which is preliminary data.</text>
</comment>
<proteinExistence type="predicted"/>
<feature type="region of interest" description="Disordered" evidence="1">
    <location>
        <begin position="208"/>
        <end position="255"/>
    </location>
</feature>
<evidence type="ECO:0000313" key="3">
    <source>
        <dbReference type="Proteomes" id="UP000467840"/>
    </source>
</evidence>
<sequence>MFYLRIDELGGKRIAGGSWLSVSQGIAEDTSDLVSGFATVGDGLSESIDYPNEYWDSDEYDDDDDVGYMRQPIEDEAWFLAHEIDYPSDNEKGAGHGSVPDPQERGPNKDEDDDQSFAEEDSYFSGEQYFQSKTVEPITASDDPIGTCLAGICHQTNELIMLGDGKALNDCGRPRLDDTCVDDDQHGSVRSIGVGINSDAADFGSEVRESLVGGSSEGDIEYFHEHDAGIGGSRPSHHESDKKYVDRHNKEKENQ</sequence>
<feature type="compositionally biased region" description="Basic and acidic residues" evidence="1">
    <location>
        <begin position="236"/>
        <end position="255"/>
    </location>
</feature>
<reference evidence="2 3" key="1">
    <citation type="journal article" date="2020" name="Mol. Plant">
        <title>The Chromosome-Based Rubber Tree Genome Provides New Insights into Spurge Genome Evolution and Rubber Biosynthesis.</title>
        <authorList>
            <person name="Liu J."/>
            <person name="Shi C."/>
            <person name="Shi C.C."/>
            <person name="Li W."/>
            <person name="Zhang Q.J."/>
            <person name="Zhang Y."/>
            <person name="Li K."/>
            <person name="Lu H.F."/>
            <person name="Shi C."/>
            <person name="Zhu S.T."/>
            <person name="Xiao Z.Y."/>
            <person name="Nan H."/>
            <person name="Yue Y."/>
            <person name="Zhu X.G."/>
            <person name="Wu Y."/>
            <person name="Hong X.N."/>
            <person name="Fan G.Y."/>
            <person name="Tong Y."/>
            <person name="Zhang D."/>
            <person name="Mao C.L."/>
            <person name="Liu Y.L."/>
            <person name="Hao S.J."/>
            <person name="Liu W.Q."/>
            <person name="Lv M.Q."/>
            <person name="Zhang H.B."/>
            <person name="Liu Y."/>
            <person name="Hu-Tang G.R."/>
            <person name="Wang J.P."/>
            <person name="Wang J.H."/>
            <person name="Sun Y.H."/>
            <person name="Ni S.B."/>
            <person name="Chen W.B."/>
            <person name="Zhang X.C."/>
            <person name="Jiao Y.N."/>
            <person name="Eichler E.E."/>
            <person name="Li G.H."/>
            <person name="Liu X."/>
            <person name="Gao L.Z."/>
        </authorList>
    </citation>
    <scope>NUCLEOTIDE SEQUENCE [LARGE SCALE GENOMIC DNA]</scope>
    <source>
        <strain evidence="3">cv. GT1</strain>
        <tissue evidence="2">Leaf</tissue>
    </source>
</reference>
<evidence type="ECO:0000313" key="2">
    <source>
        <dbReference type="EMBL" id="KAF2317579.1"/>
    </source>
</evidence>
<organism evidence="2 3">
    <name type="scientific">Hevea brasiliensis</name>
    <name type="common">Para rubber tree</name>
    <name type="synonym">Siphonia brasiliensis</name>
    <dbReference type="NCBI Taxonomy" id="3981"/>
    <lineage>
        <taxon>Eukaryota</taxon>
        <taxon>Viridiplantae</taxon>
        <taxon>Streptophyta</taxon>
        <taxon>Embryophyta</taxon>
        <taxon>Tracheophyta</taxon>
        <taxon>Spermatophyta</taxon>
        <taxon>Magnoliopsida</taxon>
        <taxon>eudicotyledons</taxon>
        <taxon>Gunneridae</taxon>
        <taxon>Pentapetalae</taxon>
        <taxon>rosids</taxon>
        <taxon>fabids</taxon>
        <taxon>Malpighiales</taxon>
        <taxon>Euphorbiaceae</taxon>
        <taxon>Crotonoideae</taxon>
        <taxon>Micrandreae</taxon>
        <taxon>Hevea</taxon>
    </lineage>
</organism>
<evidence type="ECO:0000256" key="1">
    <source>
        <dbReference type="SAM" id="MobiDB-lite"/>
    </source>
</evidence>
<keyword evidence="3" id="KW-1185">Reference proteome</keyword>
<protein>
    <submittedName>
        <fullName evidence="2">Uncharacterized protein</fullName>
    </submittedName>
</protein>
<dbReference type="AlphaFoldDB" id="A0A6A6N0F5"/>